<dbReference type="InterPro" id="IPR008999">
    <property type="entry name" value="Actin-crosslinking"/>
</dbReference>
<sequence>MEGHKEVHASRCAFSGPVCSYRARSWCDRWLSCSSDQRVFFGTVAEASDFFLLPQGDGRYKLQFSSSWFLCCRDSAVGCARRDPECCSEDVLFALEMDESGRASFRGGSQAGYLTSDWHGRLYGGTAKARKWEMFMLVERSMEDVPKIAPWIVRAPVRVTLQASTKKYLCAARHVVSARAEAPCCCEEFLIDLIFSSFPAAKSETAKPSQKSRGLWQALLGRGDEEEEAEVVSEPARHCTIRTNDGTCLLSAEPDGNVFTTRLNHAQGRETFSIQLHSDSKISIQQATSESDSQGHLSVEFGQLIYKRVLRRGNDLFNIQLASGSRILLRSVHGGFLSTDTGKCRIISSEKKDFLQGIGAWHLRAHGDSLYTLTALSTVSKRRADVYMFVDASGRVNQSSDPAVHFPCSASLFEIKPVSNATILPGTICRNASIIGFTIRTARKIHGKHRYLSAEPNGVLRAVRLAPSRWELFQLIDVDAAAAAAAPESFSCTPAAVNREPPPTCGPVFSTSASRATKTGFSRIVLRDVSACDAAAMALLDGHAVPKKSAASLQDLCISQVCVHASAEISSEETTPECRSKTYSDEEFTELVSALCSLSRRHDLLPAGIPSDLTDENAFSIPDDLLARIWETCRLRQVPQNSCKWMQSAFLPQTQAQGPRARNRAVSRSSSTEAGWHCTSCKQSNVLPMDAAVNPAHHKYLEVQSRVYSRAIQSTGILWNIISLAGVSIMSTALFCQLKAAATRRSLSF</sequence>
<reference evidence="2 3" key="1">
    <citation type="journal article" date="2011" name="Science">
        <title>The Selaginella genome identifies genetic changes associated with the evolution of vascular plants.</title>
        <authorList>
            <person name="Banks J.A."/>
            <person name="Nishiyama T."/>
            <person name="Hasebe M."/>
            <person name="Bowman J.L."/>
            <person name="Gribskov M."/>
            <person name="dePamphilis C."/>
            <person name="Albert V.A."/>
            <person name="Aono N."/>
            <person name="Aoyama T."/>
            <person name="Ambrose B.A."/>
            <person name="Ashton N.W."/>
            <person name="Axtell M.J."/>
            <person name="Barker E."/>
            <person name="Barker M.S."/>
            <person name="Bennetzen J.L."/>
            <person name="Bonawitz N.D."/>
            <person name="Chapple C."/>
            <person name="Cheng C."/>
            <person name="Correa L.G."/>
            <person name="Dacre M."/>
            <person name="DeBarry J."/>
            <person name="Dreyer I."/>
            <person name="Elias M."/>
            <person name="Engstrom E.M."/>
            <person name="Estelle M."/>
            <person name="Feng L."/>
            <person name="Finet C."/>
            <person name="Floyd S.K."/>
            <person name="Frommer W.B."/>
            <person name="Fujita T."/>
            <person name="Gramzow L."/>
            <person name="Gutensohn M."/>
            <person name="Harholt J."/>
            <person name="Hattori M."/>
            <person name="Heyl A."/>
            <person name="Hirai T."/>
            <person name="Hiwatashi Y."/>
            <person name="Ishikawa M."/>
            <person name="Iwata M."/>
            <person name="Karol K.G."/>
            <person name="Koehler B."/>
            <person name="Kolukisaoglu U."/>
            <person name="Kubo M."/>
            <person name="Kurata T."/>
            <person name="Lalonde S."/>
            <person name="Li K."/>
            <person name="Li Y."/>
            <person name="Litt A."/>
            <person name="Lyons E."/>
            <person name="Manning G."/>
            <person name="Maruyama T."/>
            <person name="Michael T.P."/>
            <person name="Mikami K."/>
            <person name="Miyazaki S."/>
            <person name="Morinaga S."/>
            <person name="Murata T."/>
            <person name="Mueller-Roeber B."/>
            <person name="Nelson D.R."/>
            <person name="Obara M."/>
            <person name="Oguri Y."/>
            <person name="Olmstead R.G."/>
            <person name="Onodera N."/>
            <person name="Petersen B.L."/>
            <person name="Pils B."/>
            <person name="Prigge M."/>
            <person name="Rensing S.A."/>
            <person name="Riano-Pachon D.M."/>
            <person name="Roberts A.W."/>
            <person name="Sato Y."/>
            <person name="Scheller H.V."/>
            <person name="Schulz B."/>
            <person name="Schulz C."/>
            <person name="Shakirov E.V."/>
            <person name="Shibagaki N."/>
            <person name="Shinohara N."/>
            <person name="Shippen D.E."/>
            <person name="Soerensen I."/>
            <person name="Sotooka R."/>
            <person name="Sugimoto N."/>
            <person name="Sugita M."/>
            <person name="Sumikawa N."/>
            <person name="Tanurdzic M."/>
            <person name="Theissen G."/>
            <person name="Ulvskov P."/>
            <person name="Wakazuki S."/>
            <person name="Weng J.K."/>
            <person name="Willats W.W."/>
            <person name="Wipf D."/>
            <person name="Wolf P.G."/>
            <person name="Yang L."/>
            <person name="Zimmer A.D."/>
            <person name="Zhu Q."/>
            <person name="Mitros T."/>
            <person name="Hellsten U."/>
            <person name="Loque D."/>
            <person name="Otillar R."/>
            <person name="Salamov A."/>
            <person name="Schmutz J."/>
            <person name="Shapiro H."/>
            <person name="Lindquist E."/>
            <person name="Lucas S."/>
            <person name="Rokhsar D."/>
            <person name="Grigoriev I.V."/>
        </authorList>
    </citation>
    <scope>NUCLEOTIDE SEQUENCE [LARGE SCALE GENOMIC DNA]</scope>
</reference>
<keyword evidence="3" id="KW-1185">Reference proteome</keyword>
<dbReference type="HOGENOM" id="CLU_371508_0_0_1"/>
<organism evidence="3">
    <name type="scientific">Selaginella moellendorffii</name>
    <name type="common">Spikemoss</name>
    <dbReference type="NCBI Taxonomy" id="88036"/>
    <lineage>
        <taxon>Eukaryota</taxon>
        <taxon>Viridiplantae</taxon>
        <taxon>Streptophyta</taxon>
        <taxon>Embryophyta</taxon>
        <taxon>Tracheophyta</taxon>
        <taxon>Lycopodiopsida</taxon>
        <taxon>Selaginellales</taxon>
        <taxon>Selaginellaceae</taxon>
        <taxon>Selaginella</taxon>
    </lineage>
</organism>
<keyword evidence="1" id="KW-1133">Transmembrane helix</keyword>
<dbReference type="EMBL" id="GL377578">
    <property type="protein sequence ID" value="EFJ29083.1"/>
    <property type="molecule type" value="Genomic_DNA"/>
</dbReference>
<evidence type="ECO:0008006" key="4">
    <source>
        <dbReference type="Google" id="ProtNLM"/>
    </source>
</evidence>
<dbReference type="Gramene" id="EFJ29083">
    <property type="protein sequence ID" value="EFJ29083"/>
    <property type="gene ID" value="SELMODRAFT_440909"/>
</dbReference>
<gene>
    <name evidence="2" type="ORF">SELMODRAFT_440909</name>
</gene>
<keyword evidence="1" id="KW-0472">Membrane</keyword>
<protein>
    <recommendedName>
        <fullName evidence="4">Fascin domain-containing protein</fullName>
    </recommendedName>
</protein>
<dbReference type="OMA" id="MDENICS"/>
<evidence type="ECO:0000313" key="2">
    <source>
        <dbReference type="EMBL" id="EFJ29083.1"/>
    </source>
</evidence>
<feature type="transmembrane region" description="Helical" evidence="1">
    <location>
        <begin position="717"/>
        <end position="736"/>
    </location>
</feature>
<evidence type="ECO:0000313" key="3">
    <source>
        <dbReference type="Proteomes" id="UP000001514"/>
    </source>
</evidence>
<accession>D8RFA3</accession>
<dbReference type="AlphaFoldDB" id="D8RFA3"/>
<dbReference type="CDD" id="cd00257">
    <property type="entry name" value="beta-trefoil_FSCN-like"/>
    <property type="match status" value="1"/>
</dbReference>
<keyword evidence="1" id="KW-0812">Transmembrane</keyword>
<name>D8RFA3_SELML</name>
<dbReference type="OrthoDB" id="1861913at2759"/>
<dbReference type="SUPFAM" id="SSF50405">
    <property type="entry name" value="Actin-crosslinking proteins"/>
    <property type="match status" value="2"/>
</dbReference>
<dbReference type="KEGG" id="smo:SELMODRAFT_440909"/>
<evidence type="ECO:0000256" key="1">
    <source>
        <dbReference type="SAM" id="Phobius"/>
    </source>
</evidence>
<dbReference type="Proteomes" id="UP000001514">
    <property type="component" value="Unassembled WGS sequence"/>
</dbReference>
<proteinExistence type="predicted"/>
<dbReference type="InParanoid" id="D8RFA3"/>